<dbReference type="AlphaFoldDB" id="A0A0F8YYA4"/>
<feature type="non-terminal residue" evidence="1">
    <location>
        <position position="73"/>
    </location>
</feature>
<proteinExistence type="predicted"/>
<comment type="caution">
    <text evidence="1">The sequence shown here is derived from an EMBL/GenBank/DDBJ whole genome shotgun (WGS) entry which is preliminary data.</text>
</comment>
<protein>
    <submittedName>
        <fullName evidence="1">Uncharacterized protein</fullName>
    </submittedName>
</protein>
<accession>A0A0F8YYA4</accession>
<organism evidence="1">
    <name type="scientific">marine sediment metagenome</name>
    <dbReference type="NCBI Taxonomy" id="412755"/>
    <lineage>
        <taxon>unclassified sequences</taxon>
        <taxon>metagenomes</taxon>
        <taxon>ecological metagenomes</taxon>
    </lineage>
</organism>
<sequence length="73" mass="8631">MYKVCDCCDGNDKYFYSLQDAKTYKREQRKKLHNKYCIEKQGPEGDCLCIMTNNQQECAAHYDLRTLTVTDHI</sequence>
<reference evidence="1" key="1">
    <citation type="journal article" date="2015" name="Nature">
        <title>Complex archaea that bridge the gap between prokaryotes and eukaryotes.</title>
        <authorList>
            <person name="Spang A."/>
            <person name="Saw J.H."/>
            <person name="Jorgensen S.L."/>
            <person name="Zaremba-Niedzwiedzka K."/>
            <person name="Martijn J."/>
            <person name="Lind A.E."/>
            <person name="van Eijk R."/>
            <person name="Schleper C."/>
            <person name="Guy L."/>
            <person name="Ettema T.J."/>
        </authorList>
    </citation>
    <scope>NUCLEOTIDE SEQUENCE</scope>
</reference>
<evidence type="ECO:0000313" key="1">
    <source>
        <dbReference type="EMBL" id="KKK59029.1"/>
    </source>
</evidence>
<gene>
    <name evidence="1" type="ORF">LCGC14_3038490</name>
</gene>
<dbReference type="EMBL" id="LAZR01063680">
    <property type="protein sequence ID" value="KKK59029.1"/>
    <property type="molecule type" value="Genomic_DNA"/>
</dbReference>
<name>A0A0F8YYA4_9ZZZZ</name>